<sequence length="147" mass="16104">MTCTWNGLYVGAVLPVALLFVAVLSGCEKVPIGGDIPVTRDRLEGTRLTDINRELSWTFSSEKVVISYEDQPLPADILEIFKLDPAATYDRLEASWELDESAGFLRLSQITADGAAIDHPLRLPITPAGPIRVTLLGRQYNMFAAAD</sequence>
<protein>
    <submittedName>
        <fullName evidence="1">Uncharacterized protein</fullName>
    </submittedName>
</protein>
<dbReference type="AlphaFoldDB" id="A0A5B9R5A1"/>
<proteinExistence type="predicted"/>
<dbReference type="KEGG" id="rul:UC8_34140"/>
<gene>
    <name evidence="1" type="ORF">UC8_34140</name>
</gene>
<reference evidence="1 2" key="1">
    <citation type="submission" date="2019-08" db="EMBL/GenBank/DDBJ databases">
        <title>Deep-cultivation of Planctomycetes and their phenomic and genomic characterization uncovers novel biology.</title>
        <authorList>
            <person name="Wiegand S."/>
            <person name="Jogler M."/>
            <person name="Boedeker C."/>
            <person name="Pinto D."/>
            <person name="Vollmers J."/>
            <person name="Rivas-Marin E."/>
            <person name="Kohn T."/>
            <person name="Peeters S.H."/>
            <person name="Heuer A."/>
            <person name="Rast P."/>
            <person name="Oberbeckmann S."/>
            <person name="Bunk B."/>
            <person name="Jeske O."/>
            <person name="Meyerdierks A."/>
            <person name="Storesund J.E."/>
            <person name="Kallscheuer N."/>
            <person name="Luecker S."/>
            <person name="Lage O.M."/>
            <person name="Pohl T."/>
            <person name="Merkel B.J."/>
            <person name="Hornburger P."/>
            <person name="Mueller R.-W."/>
            <person name="Bruemmer F."/>
            <person name="Labrenz M."/>
            <person name="Spormann A.M."/>
            <person name="Op den Camp H."/>
            <person name="Overmann J."/>
            <person name="Amann R."/>
            <person name="Jetten M.S.M."/>
            <person name="Mascher T."/>
            <person name="Medema M.H."/>
            <person name="Devos D.P."/>
            <person name="Kaster A.-K."/>
            <person name="Ovreas L."/>
            <person name="Rohde M."/>
            <person name="Galperin M.Y."/>
            <person name="Jogler C."/>
        </authorList>
    </citation>
    <scope>NUCLEOTIDE SEQUENCE [LARGE SCALE GENOMIC DNA]</scope>
    <source>
        <strain evidence="1 2">UC8</strain>
    </source>
</reference>
<keyword evidence="2" id="KW-1185">Reference proteome</keyword>
<evidence type="ECO:0000313" key="1">
    <source>
        <dbReference type="EMBL" id="QEG41393.1"/>
    </source>
</evidence>
<evidence type="ECO:0000313" key="2">
    <source>
        <dbReference type="Proteomes" id="UP000325286"/>
    </source>
</evidence>
<dbReference type="EMBL" id="CP042914">
    <property type="protein sequence ID" value="QEG41393.1"/>
    <property type="molecule type" value="Genomic_DNA"/>
</dbReference>
<name>A0A5B9R5A1_9BACT</name>
<dbReference type="Proteomes" id="UP000325286">
    <property type="component" value="Chromosome"/>
</dbReference>
<accession>A0A5B9R5A1</accession>
<dbReference type="RefSeq" id="WP_148080359.1">
    <property type="nucleotide sequence ID" value="NZ_CP042914.1"/>
</dbReference>
<organism evidence="1 2">
    <name type="scientific">Roseimaritima ulvae</name>
    <dbReference type="NCBI Taxonomy" id="980254"/>
    <lineage>
        <taxon>Bacteria</taxon>
        <taxon>Pseudomonadati</taxon>
        <taxon>Planctomycetota</taxon>
        <taxon>Planctomycetia</taxon>
        <taxon>Pirellulales</taxon>
        <taxon>Pirellulaceae</taxon>
        <taxon>Roseimaritima</taxon>
    </lineage>
</organism>